<evidence type="ECO:0000256" key="1">
    <source>
        <dbReference type="SAM" id="MobiDB-lite"/>
    </source>
</evidence>
<proteinExistence type="predicted"/>
<gene>
    <name evidence="2" type="ORF">FWILDA_LOCUS15404</name>
</gene>
<reference evidence="2" key="1">
    <citation type="submission" date="2022-08" db="EMBL/GenBank/DDBJ databases">
        <authorList>
            <person name="Kallberg Y."/>
            <person name="Tangrot J."/>
            <person name="Rosling A."/>
        </authorList>
    </citation>
    <scope>NUCLEOTIDE SEQUENCE</scope>
    <source>
        <strain evidence="2">Wild A</strain>
    </source>
</reference>
<accession>A0A9W4T4H3</accession>
<feature type="non-terminal residue" evidence="2">
    <location>
        <position position="1"/>
    </location>
</feature>
<comment type="caution">
    <text evidence="2">The sequence shown here is derived from an EMBL/GenBank/DDBJ whole genome shotgun (WGS) entry which is preliminary data.</text>
</comment>
<dbReference type="Proteomes" id="UP001153678">
    <property type="component" value="Unassembled WGS sequence"/>
</dbReference>
<feature type="region of interest" description="Disordered" evidence="1">
    <location>
        <begin position="104"/>
        <end position="128"/>
    </location>
</feature>
<dbReference type="EMBL" id="CAMKVN010008021">
    <property type="protein sequence ID" value="CAI2192097.1"/>
    <property type="molecule type" value="Genomic_DNA"/>
</dbReference>
<protein>
    <submittedName>
        <fullName evidence="2">5892_t:CDS:1</fullName>
    </submittedName>
</protein>
<feature type="compositionally biased region" description="Low complexity" evidence="1">
    <location>
        <begin position="108"/>
        <end position="120"/>
    </location>
</feature>
<dbReference type="AlphaFoldDB" id="A0A9W4T4H3"/>
<sequence>MTYTHYNFYDLSDDELYDQDLSFENFSKTKLYQTPYEIYDYEHSPFFTSSSDELEKSGHYYDNSYEYSLTYDDSHDQLLYPVSEEFDDCLPISSDDESYVFDIESKSESSNSDYDGSSESNGDEESDNEFHAQYLVPDTCNRFYLQDQEFKEFKELFDFYNDIDMDEEEDVMDATTLQETAKRGRRKGGVLDTVWTSVEVELKEKLKDLQ</sequence>
<organism evidence="2 3">
    <name type="scientific">Funneliformis geosporum</name>
    <dbReference type="NCBI Taxonomy" id="1117311"/>
    <lineage>
        <taxon>Eukaryota</taxon>
        <taxon>Fungi</taxon>
        <taxon>Fungi incertae sedis</taxon>
        <taxon>Mucoromycota</taxon>
        <taxon>Glomeromycotina</taxon>
        <taxon>Glomeromycetes</taxon>
        <taxon>Glomerales</taxon>
        <taxon>Glomeraceae</taxon>
        <taxon>Funneliformis</taxon>
    </lineage>
</organism>
<name>A0A9W4T4H3_9GLOM</name>
<evidence type="ECO:0000313" key="2">
    <source>
        <dbReference type="EMBL" id="CAI2192097.1"/>
    </source>
</evidence>
<keyword evidence="3" id="KW-1185">Reference proteome</keyword>
<evidence type="ECO:0000313" key="3">
    <source>
        <dbReference type="Proteomes" id="UP001153678"/>
    </source>
</evidence>